<proteinExistence type="predicted"/>
<dbReference type="STRING" id="1123501.Wenmar_03371"/>
<accession>A0A0D0NIL1</accession>
<dbReference type="PATRIC" id="fig|1123501.6.peg.3498"/>
<protein>
    <submittedName>
        <fullName evidence="2">Lysophospholipase</fullName>
        <ecNumber evidence="2">3.1.1.5</ecNumber>
    </submittedName>
</protein>
<dbReference type="PANTHER" id="PTHR11614">
    <property type="entry name" value="PHOSPHOLIPASE-RELATED"/>
    <property type="match status" value="1"/>
</dbReference>
<dbReference type="eggNOG" id="COG2267">
    <property type="taxonomic scope" value="Bacteria"/>
</dbReference>
<name>A0A0D0NIL1_9RHOB</name>
<dbReference type="EC" id="3.1.1.5" evidence="2"/>
<organism evidence="2 3">
    <name type="scientific">Wenxinia marina DSM 24838</name>
    <dbReference type="NCBI Taxonomy" id="1123501"/>
    <lineage>
        <taxon>Bacteria</taxon>
        <taxon>Pseudomonadati</taxon>
        <taxon>Pseudomonadota</taxon>
        <taxon>Alphaproteobacteria</taxon>
        <taxon>Rhodobacterales</taxon>
        <taxon>Roseobacteraceae</taxon>
        <taxon>Wenxinia</taxon>
    </lineage>
</organism>
<dbReference type="InterPro" id="IPR022742">
    <property type="entry name" value="Hydrolase_4"/>
</dbReference>
<keyword evidence="3" id="KW-1185">Reference proteome</keyword>
<dbReference type="InterPro" id="IPR051044">
    <property type="entry name" value="MAG_DAG_Lipase"/>
</dbReference>
<gene>
    <name evidence="2" type="ORF">Wenmar_03371</name>
</gene>
<dbReference type="Pfam" id="PF12146">
    <property type="entry name" value="Hydrolase_4"/>
    <property type="match status" value="1"/>
</dbReference>
<reference evidence="2 3" key="1">
    <citation type="submission" date="2013-01" db="EMBL/GenBank/DDBJ databases">
        <authorList>
            <person name="Fiebig A."/>
            <person name="Goeker M."/>
            <person name="Klenk H.-P.P."/>
        </authorList>
    </citation>
    <scope>NUCLEOTIDE SEQUENCE [LARGE SCALE GENOMIC DNA]</scope>
    <source>
        <strain evidence="2 3">DSM 24838</strain>
    </source>
</reference>
<dbReference type="GO" id="GO:0004622">
    <property type="term" value="F:phosphatidylcholine lysophospholipase activity"/>
    <property type="evidence" value="ECO:0007669"/>
    <property type="project" value="UniProtKB-EC"/>
</dbReference>
<evidence type="ECO:0000313" key="2">
    <source>
        <dbReference type="EMBL" id="KIQ68155.1"/>
    </source>
</evidence>
<dbReference type="Proteomes" id="UP000035100">
    <property type="component" value="Unassembled WGS sequence"/>
</dbReference>
<feature type="domain" description="Serine aminopeptidase S33" evidence="1">
    <location>
        <begin position="47"/>
        <end position="299"/>
    </location>
</feature>
<comment type="caution">
    <text evidence="2">The sequence shown here is derived from an EMBL/GenBank/DDBJ whole genome shotgun (WGS) entry which is preliminary data.</text>
</comment>
<dbReference type="EMBL" id="AONG01000017">
    <property type="protein sequence ID" value="KIQ68155.1"/>
    <property type="molecule type" value="Genomic_DNA"/>
</dbReference>
<dbReference type="InterPro" id="IPR029058">
    <property type="entry name" value="AB_hydrolase_fold"/>
</dbReference>
<dbReference type="SUPFAM" id="SSF53474">
    <property type="entry name" value="alpha/beta-Hydrolases"/>
    <property type="match status" value="1"/>
</dbReference>
<dbReference type="AlphaFoldDB" id="A0A0D0NIL1"/>
<keyword evidence="2" id="KW-0378">Hydrolase</keyword>
<dbReference type="Gene3D" id="3.40.50.1820">
    <property type="entry name" value="alpha/beta hydrolase"/>
    <property type="match status" value="1"/>
</dbReference>
<evidence type="ECO:0000259" key="1">
    <source>
        <dbReference type="Pfam" id="PF12146"/>
    </source>
</evidence>
<evidence type="ECO:0000313" key="3">
    <source>
        <dbReference type="Proteomes" id="UP000035100"/>
    </source>
</evidence>
<sequence length="319" mass="34381">MLDVTAATEMRAPLFEDVADAPEGGVAAWVATMDGVTIRVAAWGHGAPKGTVLIFPGRTEYVEKYGGVAGELLARGYASAVVDWRGQGISGRVHRRPAHGHVAAFRDYQADVAALLRFVRDEGLPQPLYLLAHSMGGCIGLRALTGDLPVRAAAFSAPMWGLNLTPSRRGVAWSLSTLSRTVGLSGVLTPGQLPESYILSVGFEENALTTHRESFQQLVQQLRAHPELALGGPTLRWLNEALREMRGLAARPSPRVPVVAFLGTEEAIVDPGRIHRRMADWPGGRLEMIDGARHEVLMEGPRTRGRILDAAVELFAAHG</sequence>